<dbReference type="GO" id="GO:0015948">
    <property type="term" value="P:methanogenesis"/>
    <property type="evidence" value="ECO:0007669"/>
    <property type="project" value="UniProtKB-UniRule"/>
</dbReference>
<keyword evidence="3 4" id="KW-0808">Transferase</keyword>
<evidence type="ECO:0000256" key="4">
    <source>
        <dbReference type="PIRNR" id="PIRNR037567"/>
    </source>
</evidence>
<evidence type="ECO:0000256" key="3">
    <source>
        <dbReference type="ARBA" id="ARBA00022679"/>
    </source>
</evidence>
<gene>
    <name evidence="5" type="ORF">SAMN02745158_00964</name>
</gene>
<dbReference type="RefSeq" id="WP_072849766.1">
    <property type="nucleotide sequence ID" value="NZ_FQVI01000003.1"/>
</dbReference>
<dbReference type="Gene3D" id="3.20.20.480">
    <property type="entry name" value="Trimethylamine methyltransferase-like"/>
    <property type="match status" value="1"/>
</dbReference>
<proteinExistence type="inferred from homology"/>
<organism evidence="5 6">
    <name type="scientific">Lactonifactor longoviformis DSM 17459</name>
    <dbReference type="NCBI Taxonomy" id="1122155"/>
    <lineage>
        <taxon>Bacteria</taxon>
        <taxon>Bacillati</taxon>
        <taxon>Bacillota</taxon>
        <taxon>Clostridia</taxon>
        <taxon>Eubacteriales</taxon>
        <taxon>Clostridiaceae</taxon>
        <taxon>Lactonifactor</taxon>
    </lineage>
</organism>
<evidence type="ECO:0000313" key="5">
    <source>
        <dbReference type="EMBL" id="SHE59725.1"/>
    </source>
</evidence>
<reference evidence="5 6" key="1">
    <citation type="submission" date="2016-11" db="EMBL/GenBank/DDBJ databases">
        <authorList>
            <person name="Jaros S."/>
            <person name="Januszkiewicz K."/>
            <person name="Wedrychowicz H."/>
        </authorList>
    </citation>
    <scope>NUCLEOTIDE SEQUENCE [LARGE SCALE GENOMIC DNA]</scope>
    <source>
        <strain evidence="5 6">DSM 17459</strain>
    </source>
</reference>
<dbReference type="GO" id="GO:0008168">
    <property type="term" value="F:methyltransferase activity"/>
    <property type="evidence" value="ECO:0007669"/>
    <property type="project" value="UniProtKB-KW"/>
</dbReference>
<dbReference type="AlphaFoldDB" id="A0A1M4USS2"/>
<evidence type="ECO:0000256" key="1">
    <source>
        <dbReference type="ARBA" id="ARBA00007137"/>
    </source>
</evidence>
<name>A0A1M4USS2_9CLOT</name>
<protein>
    <recommendedName>
        <fullName evidence="4">Methyltransferase</fullName>
        <ecNumber evidence="4">2.1.1.-</ecNumber>
    </recommendedName>
</protein>
<dbReference type="EC" id="2.1.1.-" evidence="4"/>
<evidence type="ECO:0000313" key="6">
    <source>
        <dbReference type="Proteomes" id="UP000184245"/>
    </source>
</evidence>
<comment type="similarity">
    <text evidence="1 4">Belongs to the trimethylamine methyltransferase family.</text>
</comment>
<dbReference type="GO" id="GO:0032259">
    <property type="term" value="P:methylation"/>
    <property type="evidence" value="ECO:0007669"/>
    <property type="project" value="UniProtKB-KW"/>
</dbReference>
<dbReference type="EMBL" id="FQVI01000003">
    <property type="protein sequence ID" value="SHE59725.1"/>
    <property type="molecule type" value="Genomic_DNA"/>
</dbReference>
<dbReference type="InterPro" id="IPR010426">
    <property type="entry name" value="MTTB_MeTrfase"/>
</dbReference>
<sequence>MQRYQAVDPTDLTKIHETSLKILEEVGVIMTYEPACELLAKHGAKVDGKKVLFPRKLVEESLKLTPSSFTLYARNPDGNVLFNLEDTHYCGPGGSCFVADLDHGRRPSKKEDFINLIKLYQSMDLIEMHHVPCEMTDVDPAIRNKAVVYETMKYSDKPLMPFMFTYEEAKECIEMAAAPFGGLEAVKNKKPVLLADPCTVTPLCYDDKSLATLMAFAEYGQIQLINSLAMAGATAPVTLAGNVAVQNAEILAGIVLAQCVNPGTPVIYSASGSNANMRTCSLTIGSPECALMSLINGQLAKFYHLPCRISGAITDSKCFDPQLGYESMMNLMTAEMAGGNFILHGGGIMATYDTVSFEKSMIDYELMGLVRRIHRGIEVNEETLAYDVIKEVGPRGQFLTEEHTYEHFRDAHYLPFISDSLNVAQWEAGGKKTVAERANEKWKKMLEEYVQPDFPAELDAELRKHLIP</sequence>
<dbReference type="PIRSF" id="PIRSF037567">
    <property type="entry name" value="MTTB_MeTrfase"/>
    <property type="match status" value="1"/>
</dbReference>
<dbReference type="Proteomes" id="UP000184245">
    <property type="component" value="Unassembled WGS sequence"/>
</dbReference>
<keyword evidence="6" id="KW-1185">Reference proteome</keyword>
<dbReference type="Pfam" id="PF06253">
    <property type="entry name" value="MTTB"/>
    <property type="match status" value="1"/>
</dbReference>
<accession>A0A1M4USS2</accession>
<dbReference type="OrthoDB" id="5418352at2"/>
<keyword evidence="2 5" id="KW-0489">Methyltransferase</keyword>
<evidence type="ECO:0000256" key="2">
    <source>
        <dbReference type="ARBA" id="ARBA00022603"/>
    </source>
</evidence>
<dbReference type="InterPro" id="IPR038601">
    <property type="entry name" value="MttB-like_sf"/>
</dbReference>
<dbReference type="STRING" id="1122155.SAMN02745158_00964"/>